<dbReference type="EMBL" id="JACHFE010000005">
    <property type="protein sequence ID" value="MBB5321629.1"/>
    <property type="molecule type" value="Genomic_DNA"/>
</dbReference>
<dbReference type="AlphaFoldDB" id="A0A840U921"/>
<comment type="caution">
    <text evidence="1">The sequence shown here is derived from an EMBL/GenBank/DDBJ whole genome shotgun (WGS) entry which is preliminary data.</text>
</comment>
<name>A0A840U921_9GAMM</name>
<gene>
    <name evidence="1" type="ORF">HNR38_002123</name>
</gene>
<evidence type="ECO:0000313" key="2">
    <source>
        <dbReference type="Proteomes" id="UP000591735"/>
    </source>
</evidence>
<dbReference type="Proteomes" id="UP000591735">
    <property type="component" value="Unassembled WGS sequence"/>
</dbReference>
<sequence>MRLLLFFVITLLTSCVSYNSEFSKAASYGQIQELNSFSPDIDKSLFIRLYQSPVYGEDCFVETHGVCQYQYFLTVSTYDEYPEINRYELAKKGEITNIEWVPDDRMDSATIEFQFRKYTEEALANNASLSADPQTYRVKITPSDIEEF</sequence>
<organism evidence="1 2">
    <name type="scientific">Marinobacter oulmenensis</name>
    <dbReference type="NCBI Taxonomy" id="643747"/>
    <lineage>
        <taxon>Bacteria</taxon>
        <taxon>Pseudomonadati</taxon>
        <taxon>Pseudomonadota</taxon>
        <taxon>Gammaproteobacteria</taxon>
        <taxon>Pseudomonadales</taxon>
        <taxon>Marinobacteraceae</taxon>
        <taxon>Marinobacter</taxon>
    </lineage>
</organism>
<protein>
    <recommendedName>
        <fullName evidence="3">Lipoprotein</fullName>
    </recommendedName>
</protein>
<evidence type="ECO:0008006" key="3">
    <source>
        <dbReference type="Google" id="ProtNLM"/>
    </source>
</evidence>
<dbReference type="RefSeq" id="WP_183703595.1">
    <property type="nucleotide sequence ID" value="NZ_JACHFE010000005.1"/>
</dbReference>
<evidence type="ECO:0000313" key="1">
    <source>
        <dbReference type="EMBL" id="MBB5321629.1"/>
    </source>
</evidence>
<dbReference type="PROSITE" id="PS51257">
    <property type="entry name" value="PROKAR_LIPOPROTEIN"/>
    <property type="match status" value="1"/>
</dbReference>
<proteinExistence type="predicted"/>
<reference evidence="1 2" key="1">
    <citation type="submission" date="2020-08" db="EMBL/GenBank/DDBJ databases">
        <title>Genomic Encyclopedia of Type Strains, Phase IV (KMG-IV): sequencing the most valuable type-strain genomes for metagenomic binning, comparative biology and taxonomic classification.</title>
        <authorList>
            <person name="Goeker M."/>
        </authorList>
    </citation>
    <scope>NUCLEOTIDE SEQUENCE [LARGE SCALE GENOMIC DNA]</scope>
    <source>
        <strain evidence="1 2">DSM 22359</strain>
    </source>
</reference>
<keyword evidence="2" id="KW-1185">Reference proteome</keyword>
<accession>A0A840U921</accession>